<keyword evidence="2" id="KW-1185">Reference proteome</keyword>
<name>A0A3M0JFL3_HIRRU</name>
<comment type="caution">
    <text evidence="1">The sequence shown here is derived from an EMBL/GenBank/DDBJ whole genome shotgun (WGS) entry which is preliminary data.</text>
</comment>
<proteinExistence type="predicted"/>
<organism evidence="1 2">
    <name type="scientific">Hirundo rustica rustica</name>
    <dbReference type="NCBI Taxonomy" id="333673"/>
    <lineage>
        <taxon>Eukaryota</taxon>
        <taxon>Metazoa</taxon>
        <taxon>Chordata</taxon>
        <taxon>Craniata</taxon>
        <taxon>Vertebrata</taxon>
        <taxon>Euteleostomi</taxon>
        <taxon>Archelosauria</taxon>
        <taxon>Archosauria</taxon>
        <taxon>Dinosauria</taxon>
        <taxon>Saurischia</taxon>
        <taxon>Theropoda</taxon>
        <taxon>Coelurosauria</taxon>
        <taxon>Aves</taxon>
        <taxon>Neognathae</taxon>
        <taxon>Neoaves</taxon>
        <taxon>Telluraves</taxon>
        <taxon>Australaves</taxon>
        <taxon>Passeriformes</taxon>
        <taxon>Sylvioidea</taxon>
        <taxon>Hirundinidae</taxon>
        <taxon>Hirundo</taxon>
    </lineage>
</organism>
<dbReference type="AlphaFoldDB" id="A0A3M0JFL3"/>
<dbReference type="EMBL" id="QRBI01000148">
    <property type="protein sequence ID" value="RMB99628.1"/>
    <property type="molecule type" value="Genomic_DNA"/>
</dbReference>
<gene>
    <name evidence="1" type="ORF">DUI87_23881</name>
</gene>
<dbReference type="Proteomes" id="UP000269221">
    <property type="component" value="Unassembled WGS sequence"/>
</dbReference>
<reference evidence="1 2" key="1">
    <citation type="submission" date="2018-07" db="EMBL/GenBank/DDBJ databases">
        <title>A high quality draft genome assembly of the barn swallow (H. rustica rustica).</title>
        <authorList>
            <person name="Formenti G."/>
            <person name="Chiara M."/>
            <person name="Poveda L."/>
            <person name="Francoijs K.-J."/>
            <person name="Bonisoli-Alquati A."/>
            <person name="Canova L."/>
            <person name="Gianfranceschi L."/>
            <person name="Horner D.S."/>
            <person name="Saino N."/>
        </authorList>
    </citation>
    <scope>NUCLEOTIDE SEQUENCE [LARGE SCALE GENOMIC DNA]</scope>
    <source>
        <strain evidence="1">Chelidonia</strain>
        <tissue evidence="1">Blood</tissue>
    </source>
</reference>
<evidence type="ECO:0000313" key="1">
    <source>
        <dbReference type="EMBL" id="RMB99628.1"/>
    </source>
</evidence>
<accession>A0A3M0JFL3</accession>
<evidence type="ECO:0000313" key="2">
    <source>
        <dbReference type="Proteomes" id="UP000269221"/>
    </source>
</evidence>
<protein>
    <submittedName>
        <fullName evidence="1">Uncharacterized protein</fullName>
    </submittedName>
</protein>
<sequence length="117" mass="13144">MVAKDLALLFPKDLSKSISERIISSMASSTHFIKVIKETEEKIMGNAAFGYMLKSGGNVMIKTAFLPQDSNQIDYTQHLLCVVGLGQDKKWESFLLVCQEQVINFRDNLLAKENLMS</sequence>